<feature type="region of interest" description="Disordered" evidence="1">
    <location>
        <begin position="808"/>
        <end position="838"/>
    </location>
</feature>
<dbReference type="PANTHER" id="PTHR46361">
    <property type="entry name" value="ELECTRON CARRIER/ PROTEIN DISULFIDE OXIDOREDUCTASE"/>
    <property type="match status" value="1"/>
</dbReference>
<evidence type="ECO:0000313" key="4">
    <source>
        <dbReference type="Proteomes" id="UP001146793"/>
    </source>
</evidence>
<dbReference type="EMBL" id="JANTQA010000021">
    <property type="protein sequence ID" value="KAJ3446265.1"/>
    <property type="molecule type" value="Genomic_DNA"/>
</dbReference>
<feature type="compositionally biased region" description="Basic and acidic residues" evidence="1">
    <location>
        <begin position="83"/>
        <end position="102"/>
    </location>
</feature>
<protein>
    <submittedName>
        <fullName evidence="3">Electron carrier/ protein disulfide oxidoreductase</fullName>
    </submittedName>
</protein>
<gene>
    <name evidence="3" type="ORF">M0812_08802</name>
</gene>
<dbReference type="PANTHER" id="PTHR46361:SF3">
    <property type="entry name" value="ELECTRON CARRIER_ PROTEIN DISULFIDE OXIDOREDUCTASE"/>
    <property type="match status" value="1"/>
</dbReference>
<dbReference type="CDD" id="cd07440">
    <property type="entry name" value="RGS"/>
    <property type="match status" value="1"/>
</dbReference>
<dbReference type="Pfam" id="PF00615">
    <property type="entry name" value="RGS"/>
    <property type="match status" value="1"/>
</dbReference>
<dbReference type="InterPro" id="IPR006869">
    <property type="entry name" value="DUF547"/>
</dbReference>
<evidence type="ECO:0000313" key="3">
    <source>
        <dbReference type="EMBL" id="KAJ3446265.1"/>
    </source>
</evidence>
<dbReference type="InterPro" id="IPR016137">
    <property type="entry name" value="RGS"/>
</dbReference>
<feature type="domain" description="RGS" evidence="2">
    <location>
        <begin position="390"/>
        <end position="509"/>
    </location>
</feature>
<evidence type="ECO:0000259" key="2">
    <source>
        <dbReference type="PROSITE" id="PS50132"/>
    </source>
</evidence>
<dbReference type="InterPro" id="IPR036305">
    <property type="entry name" value="RGS_sf"/>
</dbReference>
<dbReference type="PRINTS" id="PR01301">
    <property type="entry name" value="RGSPROTEIN"/>
</dbReference>
<dbReference type="Gene3D" id="1.10.167.10">
    <property type="entry name" value="Regulator of G-protein Signalling 4, domain 2"/>
    <property type="match status" value="1"/>
</dbReference>
<accession>A0AAV8A0L7</accession>
<reference evidence="3" key="1">
    <citation type="submission" date="2022-08" db="EMBL/GenBank/DDBJ databases">
        <title>Novel sulphate-reducing endosymbionts in the free-living metamonad Anaeramoeba.</title>
        <authorList>
            <person name="Jerlstrom-Hultqvist J."/>
            <person name="Cepicka I."/>
            <person name="Gallot-Lavallee L."/>
            <person name="Salas-Leiva D."/>
            <person name="Curtis B.A."/>
            <person name="Zahonova K."/>
            <person name="Pipaliya S."/>
            <person name="Dacks J."/>
            <person name="Roger A.J."/>
        </authorList>
    </citation>
    <scope>NUCLEOTIDE SEQUENCE</scope>
    <source>
        <strain evidence="3">Busselton2</strain>
    </source>
</reference>
<feature type="region of interest" description="Disordered" evidence="1">
    <location>
        <begin position="83"/>
        <end position="106"/>
    </location>
</feature>
<proteinExistence type="predicted"/>
<evidence type="ECO:0000256" key="1">
    <source>
        <dbReference type="SAM" id="MobiDB-lite"/>
    </source>
</evidence>
<dbReference type="SMART" id="SM00315">
    <property type="entry name" value="RGS"/>
    <property type="match status" value="1"/>
</dbReference>
<dbReference type="InterPro" id="IPR044926">
    <property type="entry name" value="RGS_subdomain_2"/>
</dbReference>
<name>A0AAV8A0L7_9EUKA</name>
<comment type="caution">
    <text evidence="3">The sequence shown here is derived from an EMBL/GenBank/DDBJ whole genome shotgun (WGS) entry which is preliminary data.</text>
</comment>
<dbReference type="SUPFAM" id="SSF48097">
    <property type="entry name" value="Regulator of G-protein signaling, RGS"/>
    <property type="match status" value="1"/>
</dbReference>
<dbReference type="Pfam" id="PF04784">
    <property type="entry name" value="DUF547"/>
    <property type="match status" value="1"/>
</dbReference>
<dbReference type="AlphaFoldDB" id="A0AAV8A0L7"/>
<organism evidence="3 4">
    <name type="scientific">Anaeramoeba flamelloides</name>
    <dbReference type="NCBI Taxonomy" id="1746091"/>
    <lineage>
        <taxon>Eukaryota</taxon>
        <taxon>Metamonada</taxon>
        <taxon>Anaeramoebidae</taxon>
        <taxon>Anaeramoeba</taxon>
    </lineage>
</organism>
<feature type="compositionally biased region" description="Basic and acidic residues" evidence="1">
    <location>
        <begin position="824"/>
        <end position="838"/>
    </location>
</feature>
<dbReference type="Proteomes" id="UP001146793">
    <property type="component" value="Unassembled WGS sequence"/>
</dbReference>
<sequence>MSKFFRKKEGKEAKEVSLGADTINEINDELTKFQTQYRKLKHKQQMVMSKDLTTNLKMKLKGAQERVRNKILEIETLKQEYNESSEELERLKKENQEDLEKKMSKKDRKAIANLKERIERHKTSIKRLEENTESIKLQEKLNEEQIELKQLSAQNNKLRIQFNKRKEEHNQLEQEIQKQTFLMSGSEKDLEELKDRLYKKNQQEIKNLKVELNKQEFELRKLRKLEESKSNVTLQQKLVRLKMQLEKKTEENKSLERQLSKFKLLNNYSDETETGLGTDHTNLSDLNTISGTESDKSMKDDQITIKSDNSIEDFTRSYQYSNDEKTKSSFGSELNDKLKVISEEEGEISDMSLSNKDSISDKQQTMTEDISDSQNIDQDVNNENKYDIKSIDVLFTIPTAVEYFKEFLCEQLNQENILFFLEVKEFKNSFQNEKKTMKASKKIYNKYIKPGSLFEVNIDYSNRQEIIELIQNKKISLDMFDQAQEIVFRHMENNSFSQFQKSKLYKKLIRKLKTDTGFKFSQTQKKAIMVSRKKVLTALNVDFKFKGNTRNCYLVSTKLMEILIAIFTSHYSISSKQIDFNQISQSIPFHRFVAATAELQKVKLQFLREEQTLPFFLNIYNILLLHAAIINGIPPDRNTLRNFLKESKYSIGGLKFSLNDIRDGILRSNKDKKANNYFKQGDPRSKYCVKKLIPKIHFSLISLTSCRSVIQTYYKEKVHQQMKNSARLQLPKMISFKKNGLILPKLFQIYSKDFGGSASKAIEWISQFLTGPKLKKIQNVDLGNIKYGEETIGVPVFLIDTMSPVKKKWGKKKHSSEQNNNDIKSNDNKDDDIEKKEN</sequence>
<dbReference type="PROSITE" id="PS50132">
    <property type="entry name" value="RGS"/>
    <property type="match status" value="1"/>
</dbReference>